<sequence>MTTAAWLLIAVCLCMTGGSGLMIWWSYRNGQFADIEAVKHRMLQDDLLPDEQ</sequence>
<gene>
    <name evidence="1" type="primary">ccoS</name>
    <name evidence="1" type="ORF">ACFSOY_03515</name>
</gene>
<keyword evidence="2" id="KW-1185">Reference proteome</keyword>
<protein>
    <submittedName>
        <fullName evidence="1">Cbb3-type cytochrome oxidase assembly protein CcoS</fullName>
    </submittedName>
</protein>
<reference evidence="2" key="1">
    <citation type="journal article" date="2019" name="Int. J. Syst. Evol. Microbiol.">
        <title>The Global Catalogue of Microorganisms (GCM) 10K type strain sequencing project: providing services to taxonomists for standard genome sequencing and annotation.</title>
        <authorList>
            <consortium name="The Broad Institute Genomics Platform"/>
            <consortium name="The Broad Institute Genome Sequencing Center for Infectious Disease"/>
            <person name="Wu L."/>
            <person name="Ma J."/>
        </authorList>
    </citation>
    <scope>NUCLEOTIDE SEQUENCE [LARGE SCALE GENOMIC DNA]</scope>
    <source>
        <strain evidence="2">CGMCC 1.13574</strain>
    </source>
</reference>
<evidence type="ECO:0000313" key="1">
    <source>
        <dbReference type="EMBL" id="MFD2169085.1"/>
    </source>
</evidence>
<proteinExistence type="predicted"/>
<dbReference type="EMBL" id="JBHUIO010000002">
    <property type="protein sequence ID" value="MFD2169085.1"/>
    <property type="molecule type" value="Genomic_DNA"/>
</dbReference>
<organism evidence="1 2">
    <name type="scientific">Tumebacillus lipolyticus</name>
    <dbReference type="NCBI Taxonomy" id="1280370"/>
    <lineage>
        <taxon>Bacteria</taxon>
        <taxon>Bacillati</taxon>
        <taxon>Bacillota</taxon>
        <taxon>Bacilli</taxon>
        <taxon>Bacillales</taxon>
        <taxon>Alicyclobacillaceae</taxon>
        <taxon>Tumebacillus</taxon>
    </lineage>
</organism>
<accession>A0ABW4ZV45</accession>
<dbReference type="Pfam" id="PF03597">
    <property type="entry name" value="FixS"/>
    <property type="match status" value="1"/>
</dbReference>
<evidence type="ECO:0000313" key="2">
    <source>
        <dbReference type="Proteomes" id="UP001597343"/>
    </source>
</evidence>
<dbReference type="RefSeq" id="WP_386044135.1">
    <property type="nucleotide sequence ID" value="NZ_JBHUIO010000002.1"/>
</dbReference>
<dbReference type="Proteomes" id="UP001597343">
    <property type="component" value="Unassembled WGS sequence"/>
</dbReference>
<comment type="caution">
    <text evidence="1">The sequence shown here is derived from an EMBL/GenBank/DDBJ whole genome shotgun (WGS) entry which is preliminary data.</text>
</comment>
<dbReference type="NCBIfam" id="TIGR00847">
    <property type="entry name" value="ccoS"/>
    <property type="match status" value="1"/>
</dbReference>
<name>A0ABW4ZV45_9BACL</name>
<dbReference type="InterPro" id="IPR004714">
    <property type="entry name" value="Cyt_oxidase_maturation_cbb3"/>
</dbReference>